<accession>A0ABN8S0P6</accession>
<feature type="domain" description="HECT" evidence="5">
    <location>
        <begin position="710"/>
        <end position="753"/>
    </location>
</feature>
<evidence type="ECO:0000256" key="1">
    <source>
        <dbReference type="ARBA" id="ARBA00022786"/>
    </source>
</evidence>
<dbReference type="InterPro" id="IPR001660">
    <property type="entry name" value="SAM"/>
</dbReference>
<feature type="domain" description="HECT" evidence="5">
    <location>
        <begin position="531"/>
        <end position="569"/>
    </location>
</feature>
<dbReference type="PROSITE" id="PS50105">
    <property type="entry name" value="SAM_DOMAIN"/>
    <property type="match status" value="1"/>
</dbReference>
<proteinExistence type="predicted"/>
<evidence type="ECO:0000313" key="6">
    <source>
        <dbReference type="EMBL" id="CAH3183701.1"/>
    </source>
</evidence>
<evidence type="ECO:0000256" key="2">
    <source>
        <dbReference type="PROSITE-ProRule" id="PRU00104"/>
    </source>
</evidence>
<dbReference type="InterPro" id="IPR000569">
    <property type="entry name" value="HECT_dom"/>
</dbReference>
<feature type="region of interest" description="Disordered" evidence="3">
    <location>
        <begin position="311"/>
        <end position="447"/>
    </location>
</feature>
<keyword evidence="7" id="KW-1185">Reference proteome</keyword>
<dbReference type="Pfam" id="PF00632">
    <property type="entry name" value="HECT"/>
    <property type="match status" value="1"/>
</dbReference>
<evidence type="ECO:0000259" key="4">
    <source>
        <dbReference type="PROSITE" id="PS50105"/>
    </source>
</evidence>
<evidence type="ECO:0008006" key="8">
    <source>
        <dbReference type="Google" id="ProtNLM"/>
    </source>
</evidence>
<dbReference type="Gene3D" id="3.30.2410.10">
    <property type="entry name" value="Hect, E3 ligase catalytic domain"/>
    <property type="match status" value="1"/>
</dbReference>
<dbReference type="SUPFAM" id="SSF47769">
    <property type="entry name" value="SAM/Pointed domain"/>
    <property type="match status" value="1"/>
</dbReference>
<evidence type="ECO:0000259" key="5">
    <source>
        <dbReference type="PROSITE" id="PS50237"/>
    </source>
</evidence>
<dbReference type="InterPro" id="IPR035983">
    <property type="entry name" value="Hect_E3_ubiquitin_ligase"/>
</dbReference>
<feature type="domain" description="SAM" evidence="4">
    <location>
        <begin position="1"/>
        <end position="49"/>
    </location>
</feature>
<comment type="caution">
    <text evidence="2">Lacks conserved residue(s) required for the propagation of feature annotation.</text>
</comment>
<dbReference type="Gene3D" id="3.90.1750.10">
    <property type="entry name" value="Hect, E3 ligase catalytic domains"/>
    <property type="match status" value="1"/>
</dbReference>
<name>A0ABN8S0P6_9CNID</name>
<feature type="active site" description="Glycyl thioester intermediate" evidence="2">
    <location>
        <position position="747"/>
    </location>
</feature>
<sequence>MESILQKVGLSTLSERFADEKIDPHVILAMSDSSLMRLGVETLGDRVRLKENCKQFADGERRTNVASTSSVGSSQAQQLIEERRRLFQPYSSRREKGSGTSKSAKRKNPSRRTWTGQFVCLADRQACRVPSSSEKQILQQAGLGLKKIKFFVDENEEEVVEKLTSDMPGDDGHPIGFPQLKEGKGFEIMSCVTNSRDLAVIKSSWSVEGLKSLFTPQTKIYLRPIQKSLRVKGGQENRLTCKLKEKCMWCSKEIPLNELRSHLVTCNCNVFDDNIEDEVMVLSDESRNDLKDYMANALSSATVSTKEVESIGQGGSAYPSPSVPLVASDSDSSPMLTFPSSCGNANQAEAGCSSSQGTSTVSETHFIGSQTESSDSSPMLTFPSSSGNGNQAEAGPSSSQGISTISETHFIGNQTESSDSSPMLTFPSSSGNGNQAEAGPSSSQGISTISETHFIGSQTESTAHPLEGTSLGPLTNNDHITMEKFEILRYVQSQLVRGRTLDVLDESRCEVGITNYILVDRLHLLETAFDEISDLENLFLTLEVQFYGEVAEDFGGPRKEFFSLCVKAIKEKYFDDGLLNHQAEAYYLVGVILGLSILQNGVLPRFIGEENLQEIFFSPNPNQCAEQLRNGFSKLGIVQIANEFPIFLHLLRPNPTSVLTLKKVTHLLQPEFSVEGSNRRQFEDAVYRQFVKYLRRAAAGQRGNVTLSHILQFATGAEEEPVLGFSIHPSIVFVDAENGFVPTANTCINSLKLVRPTISKPLPSEYALFKVFDYAFLNSYFGNM</sequence>
<comment type="caution">
    <text evidence="6">The sequence shown here is derived from an EMBL/GenBank/DDBJ whole genome shotgun (WGS) entry which is preliminary data.</text>
</comment>
<gene>
    <name evidence="6" type="ORF">PLOB_00029064</name>
</gene>
<feature type="compositionally biased region" description="Polar residues" evidence="3">
    <location>
        <begin position="329"/>
        <end position="447"/>
    </location>
</feature>
<dbReference type="Proteomes" id="UP001159405">
    <property type="component" value="Unassembled WGS sequence"/>
</dbReference>
<dbReference type="EMBL" id="CALNXK010000361">
    <property type="protein sequence ID" value="CAH3183701.1"/>
    <property type="molecule type" value="Genomic_DNA"/>
</dbReference>
<evidence type="ECO:0000313" key="7">
    <source>
        <dbReference type="Proteomes" id="UP001159405"/>
    </source>
</evidence>
<protein>
    <recommendedName>
        <fullName evidence="8">HECT domain-containing protein</fullName>
    </recommendedName>
</protein>
<dbReference type="SUPFAM" id="SSF56204">
    <property type="entry name" value="Hect, E3 ligase catalytic domain"/>
    <property type="match status" value="1"/>
</dbReference>
<keyword evidence="1 2" id="KW-0833">Ubl conjugation pathway</keyword>
<reference evidence="6 7" key="1">
    <citation type="submission" date="2022-05" db="EMBL/GenBank/DDBJ databases">
        <authorList>
            <consortium name="Genoscope - CEA"/>
            <person name="William W."/>
        </authorList>
    </citation>
    <scope>NUCLEOTIDE SEQUENCE [LARGE SCALE GENOMIC DNA]</scope>
</reference>
<dbReference type="InterPro" id="IPR013761">
    <property type="entry name" value="SAM/pointed_sf"/>
</dbReference>
<organism evidence="6 7">
    <name type="scientific">Porites lobata</name>
    <dbReference type="NCBI Taxonomy" id="104759"/>
    <lineage>
        <taxon>Eukaryota</taxon>
        <taxon>Metazoa</taxon>
        <taxon>Cnidaria</taxon>
        <taxon>Anthozoa</taxon>
        <taxon>Hexacorallia</taxon>
        <taxon>Scleractinia</taxon>
        <taxon>Fungiina</taxon>
        <taxon>Poritidae</taxon>
        <taxon>Porites</taxon>
    </lineage>
</organism>
<feature type="region of interest" description="Disordered" evidence="3">
    <location>
        <begin position="87"/>
        <end position="111"/>
    </location>
</feature>
<dbReference type="Gene3D" id="1.10.150.50">
    <property type="entry name" value="Transcription Factor, Ets-1"/>
    <property type="match status" value="1"/>
</dbReference>
<dbReference type="PROSITE" id="PS50237">
    <property type="entry name" value="HECT"/>
    <property type="match status" value="2"/>
</dbReference>
<evidence type="ECO:0000256" key="3">
    <source>
        <dbReference type="SAM" id="MobiDB-lite"/>
    </source>
</evidence>
<dbReference type="CDD" id="cd09487">
    <property type="entry name" value="SAM_superfamily"/>
    <property type="match status" value="1"/>
</dbReference>